<evidence type="ECO:0000259" key="2">
    <source>
        <dbReference type="Pfam" id="PF23247"/>
    </source>
</evidence>
<gene>
    <name evidence="3" type="ORF">Fmac_001779</name>
</gene>
<dbReference type="InterPro" id="IPR057135">
    <property type="entry name" value="At4g27190-like_LRR"/>
</dbReference>
<feature type="domain" description="Disease resistance protein At4g27190-like leucine-rich repeats" evidence="2">
    <location>
        <begin position="1155"/>
        <end position="1301"/>
    </location>
</feature>
<reference evidence="3 4" key="1">
    <citation type="submission" date="2024-08" db="EMBL/GenBank/DDBJ databases">
        <title>Insights into the chromosomal genome structure of Flemingia macrophylla.</title>
        <authorList>
            <person name="Ding Y."/>
            <person name="Zhao Y."/>
            <person name="Bi W."/>
            <person name="Wu M."/>
            <person name="Zhao G."/>
            <person name="Gong Y."/>
            <person name="Li W."/>
            <person name="Zhang P."/>
        </authorList>
    </citation>
    <scope>NUCLEOTIDE SEQUENCE [LARGE SCALE GENOMIC DNA]</scope>
    <source>
        <strain evidence="3">DYQJB</strain>
        <tissue evidence="3">Leaf</tissue>
    </source>
</reference>
<dbReference type="InterPro" id="IPR050905">
    <property type="entry name" value="Plant_NBS-LRR"/>
</dbReference>
<accession>A0ABD1NI34</accession>
<feature type="domain" description="Disease resistance protein At4g27190-like leucine-rich repeats" evidence="2">
    <location>
        <begin position="671"/>
        <end position="801"/>
    </location>
</feature>
<dbReference type="SUPFAM" id="SSF52047">
    <property type="entry name" value="RNI-like"/>
    <property type="match status" value="1"/>
</dbReference>
<feature type="domain" description="Disease resistance protein At4g27190-like leucine-rich repeats" evidence="2">
    <location>
        <begin position="983"/>
        <end position="1098"/>
    </location>
</feature>
<feature type="domain" description="Disease resistance protein At4g27190-like leucine-rich repeats" evidence="2">
    <location>
        <begin position="509"/>
        <end position="615"/>
    </location>
</feature>
<dbReference type="SUPFAM" id="SSF52058">
    <property type="entry name" value="L domain-like"/>
    <property type="match status" value="3"/>
</dbReference>
<dbReference type="Gene3D" id="3.80.10.10">
    <property type="entry name" value="Ribonuclease Inhibitor"/>
    <property type="match status" value="5"/>
</dbReference>
<dbReference type="PANTHER" id="PTHR33463:SF209">
    <property type="entry name" value="DISEASE RESISTANCE PROTEIN RPS2-LIKE"/>
    <property type="match status" value="1"/>
</dbReference>
<dbReference type="InterPro" id="IPR032675">
    <property type="entry name" value="LRR_dom_sf"/>
</dbReference>
<evidence type="ECO:0000313" key="3">
    <source>
        <dbReference type="EMBL" id="KAL2347779.1"/>
    </source>
</evidence>
<feature type="domain" description="Disease resistance protein At4g27190-like leucine-rich repeats" evidence="2">
    <location>
        <begin position="174"/>
        <end position="323"/>
    </location>
</feature>
<dbReference type="EMBL" id="JBGMDY010000001">
    <property type="protein sequence ID" value="KAL2347779.1"/>
    <property type="molecule type" value="Genomic_DNA"/>
</dbReference>
<evidence type="ECO:0000313" key="4">
    <source>
        <dbReference type="Proteomes" id="UP001603857"/>
    </source>
</evidence>
<protein>
    <recommendedName>
        <fullName evidence="2">Disease resistance protein At4g27190-like leucine-rich repeats domain-containing protein</fullName>
    </recommendedName>
</protein>
<dbReference type="PANTHER" id="PTHR33463">
    <property type="entry name" value="NB-ARC DOMAIN-CONTAINING PROTEIN-RELATED"/>
    <property type="match status" value="1"/>
</dbReference>
<dbReference type="Proteomes" id="UP001603857">
    <property type="component" value="Unassembled WGS sequence"/>
</dbReference>
<keyword evidence="4" id="KW-1185">Reference proteome</keyword>
<comment type="caution">
    <text evidence="3">The sequence shown here is derived from an EMBL/GenBank/DDBJ whole genome shotgun (WGS) entry which is preliminary data.</text>
</comment>
<dbReference type="Pfam" id="PF23247">
    <property type="entry name" value="LRR_RPS2"/>
    <property type="match status" value="7"/>
</dbReference>
<proteinExistence type="predicted"/>
<organism evidence="3 4">
    <name type="scientific">Flemingia macrophylla</name>
    <dbReference type="NCBI Taxonomy" id="520843"/>
    <lineage>
        <taxon>Eukaryota</taxon>
        <taxon>Viridiplantae</taxon>
        <taxon>Streptophyta</taxon>
        <taxon>Embryophyta</taxon>
        <taxon>Tracheophyta</taxon>
        <taxon>Spermatophyta</taxon>
        <taxon>Magnoliopsida</taxon>
        <taxon>eudicotyledons</taxon>
        <taxon>Gunneridae</taxon>
        <taxon>Pentapetalae</taxon>
        <taxon>rosids</taxon>
        <taxon>fabids</taxon>
        <taxon>Fabales</taxon>
        <taxon>Fabaceae</taxon>
        <taxon>Papilionoideae</taxon>
        <taxon>50 kb inversion clade</taxon>
        <taxon>NPAAA clade</taxon>
        <taxon>indigoferoid/millettioid clade</taxon>
        <taxon>Phaseoleae</taxon>
        <taxon>Flemingia</taxon>
    </lineage>
</organism>
<sequence length="1654" mass="189139">MFAEGGTNETWISFLSKLTHLNQLKVVDLSIPCIADLPKDLFFDKLNDYKIVIGDLKVLSVGDFKKNKHEESRSLALHINEGNNVETPNLESLNLSLLNIHKIWSDQLQPSFHFQNLINLVVKDCKKLRYLCSLSVANGLRNLKSLLVSGCRMMEKLFTYEENIVHKVWVFPKLEEIHLSEMSSLIEIWPVELSADSFSGLVFVYIERCERLDKIFPCHLEGWFATLDKLTVIDCISVKVIFEIQDSQQIDAYDGIDTNLQFIVVDKLPNLKQVWSINPEGILNFKKLKSIVLSKCGKLLNVFPASMAKELQKLQLIDIGRCDAMVEIFAFEDVSKENSEPLVFPELKKIILYRLANMKHFYKGRHPIVCPKLKGLLVFICPKLKIFPTENANEEEKSVLSAEKKWLLSNIDIYQMNRIKDLALHSVKSGELIRQLLYGMSNLEKLYVIDNDSEHLLIESSDLGTVSQLKELYLRDTNIKDLGFQGDPILQRLEALTIYNCHQLSNFAPPSISLCYLTYLEVTLCANLKNLMASSTAQSLVQLKTMKVIQCDLKEIVTNEENEDDNIEIVFSSLITIQLVTLKYLTRFCSYKNCKFTFPSLEILIVRECPMMKTFSESNPIAPKLQNILTIEGKEEDKWEWEENLNATIQKGFNDKVTFPNATVMNLSYYPQYIKQLWHLNHSVQQNYFHNLKRLTAKGCDTLVHVIPSHLIPCFQNLEVLEVWNCSKAQLIFNINEIKKTKSLGITRLKTLNLSDLPELQHVLNKGPEGIIDLRVLENMRVENCGCLKSLFPETVAKDLKCRLEVLKVSKCKALVEIFSKDEKGTEEATKEFVFGCLTSLSLKELPELKYFYPGSHTLEWPVLEELYANDCVLVKLACQEDQVLIQIGEPQVKLIQIPSLKALCFCIGDTSVEWNRESGKLSFAYLKDFREESNCALLYRFLCLLPIIEKLSFNKCLFEDMLSKERPNDGYTRIMFDKMDNLKSIGLEHSWLQPLEAPFSNLTCLEVSSCKRVLYLFTSSIAKSLVQLKTVNIQECESLKEIVSTEGDESREDEHIKFEQLEVLHLEGLHQLRCFYYGNCTLHFPCLERVYIIDCSFMFTFSPKNILDHSIKWFTTNYGTPKRENDLNSAVGRRFEEKILEPARSGSGFGSEGSPLQKIWLDTLPISRLCFSNLDCLIVVGPHFSSDVVLPLNLLHLFAKLGTLEVRKCDSVKTIFDVKCITQDTQMTTIILAPIPLKKLTLSELPNLENVWNEDPQRILRMQLLKNVYVEKCESLTSVFPASVAKDLEQLENLVVQNCKELMAIVAEEKNANPNVTDVDLTFPCMVSLTLCDLPKFTHLEQHIENQVCIEKLTPNLQHLILGKNELKTIWHEDFQGNLLHKLKDIIFLNFDVESKSLSYEFLQQIPTMEKLEVSYCSAKEIFCCQSPNSVHDIGFGNTWIESFLKTLETLDVSSCSHLRNLALSPVCFSKLTCLFVIECHGLENLFTVSIAKSLAWLKIMEIKNCESIEEIVTKKEDGSNEDEIIFWKLLYLNLESLPNLICFYMGSLSFPSLVQLSVINCPKMETLCAGDINADKIFEIKFQNNSDAMFMPLRIDLNSTIRMVTVPDAFSAFHYLSSETSDTNEGGEYVILCQAHMSNSILQVSKETDGME</sequence>
<feature type="domain" description="Disease resistance protein At4g27190-like leucine-rich repeats" evidence="2">
    <location>
        <begin position="1358"/>
        <end position="1508"/>
    </location>
</feature>
<keyword evidence="1" id="KW-0611">Plant defense</keyword>
<feature type="domain" description="Disease resistance protein At4g27190-like leucine-rich repeats" evidence="2">
    <location>
        <begin position="81"/>
        <end position="151"/>
    </location>
</feature>
<evidence type="ECO:0000256" key="1">
    <source>
        <dbReference type="ARBA" id="ARBA00022821"/>
    </source>
</evidence>
<name>A0ABD1NI34_9FABA</name>